<evidence type="ECO:0000256" key="2">
    <source>
        <dbReference type="ARBA" id="ARBA00022448"/>
    </source>
</evidence>
<evidence type="ECO:0000256" key="1">
    <source>
        <dbReference type="ARBA" id="ARBA00004127"/>
    </source>
</evidence>
<proteinExistence type="predicted"/>
<protein>
    <submittedName>
        <fullName evidence="8">Electron transport complex protein RnfA</fullName>
    </submittedName>
</protein>
<dbReference type="RefSeq" id="WP_092753641.1">
    <property type="nucleotide sequence ID" value="NZ_FOCG01000001.1"/>
</dbReference>
<dbReference type="PANTHER" id="PTHR30335:SF0">
    <property type="entry name" value="ION-TRANSLOCATING OXIDOREDUCTASE COMPLEX SUBUNIT A"/>
    <property type="match status" value="1"/>
</dbReference>
<dbReference type="EMBL" id="FOCG01000001">
    <property type="protein sequence ID" value="SEM78801.1"/>
    <property type="molecule type" value="Genomic_DNA"/>
</dbReference>
<evidence type="ECO:0000256" key="5">
    <source>
        <dbReference type="ARBA" id="ARBA00022989"/>
    </source>
</evidence>
<evidence type="ECO:0000256" key="3">
    <source>
        <dbReference type="ARBA" id="ARBA00022692"/>
    </source>
</evidence>
<dbReference type="AlphaFoldDB" id="A0A1H8B797"/>
<dbReference type="InterPro" id="IPR050133">
    <property type="entry name" value="NqrDE/RnfAE_oxidrdctase"/>
</dbReference>
<name>A0A1H8B797_9FIRM</name>
<feature type="transmembrane region" description="Helical" evidence="7">
    <location>
        <begin position="137"/>
        <end position="155"/>
    </location>
</feature>
<keyword evidence="6 7" id="KW-0472">Membrane</keyword>
<feature type="transmembrane region" description="Helical" evidence="7">
    <location>
        <begin position="175"/>
        <end position="191"/>
    </location>
</feature>
<dbReference type="OrthoDB" id="1820404at2"/>
<feature type="transmembrane region" description="Helical" evidence="7">
    <location>
        <begin position="106"/>
        <end position="125"/>
    </location>
</feature>
<reference evidence="8 9" key="1">
    <citation type="submission" date="2016-10" db="EMBL/GenBank/DDBJ databases">
        <authorList>
            <person name="de Groot N.N."/>
        </authorList>
    </citation>
    <scope>NUCLEOTIDE SEQUENCE [LARGE SCALE GENOMIC DNA]</scope>
    <source>
        <strain evidence="8 9">CGMCC 1.5070</strain>
    </source>
</reference>
<organism evidence="8 9">
    <name type="scientific">Hydrogenoanaerobacterium saccharovorans</name>
    <dbReference type="NCBI Taxonomy" id="474960"/>
    <lineage>
        <taxon>Bacteria</taxon>
        <taxon>Bacillati</taxon>
        <taxon>Bacillota</taxon>
        <taxon>Clostridia</taxon>
        <taxon>Eubacteriales</taxon>
        <taxon>Oscillospiraceae</taxon>
        <taxon>Hydrogenoanaerobacterium</taxon>
    </lineage>
</organism>
<keyword evidence="3 7" id="KW-0812">Transmembrane</keyword>
<dbReference type="GO" id="GO:0012505">
    <property type="term" value="C:endomembrane system"/>
    <property type="evidence" value="ECO:0007669"/>
    <property type="project" value="UniProtKB-SubCell"/>
</dbReference>
<dbReference type="GO" id="GO:0005886">
    <property type="term" value="C:plasma membrane"/>
    <property type="evidence" value="ECO:0007669"/>
    <property type="project" value="TreeGrafter"/>
</dbReference>
<dbReference type="PIRSF" id="PIRSF006102">
    <property type="entry name" value="NQR_DE"/>
    <property type="match status" value="1"/>
</dbReference>
<keyword evidence="5 7" id="KW-1133">Transmembrane helix</keyword>
<keyword evidence="2" id="KW-0813">Transport</keyword>
<dbReference type="Pfam" id="PF02508">
    <property type="entry name" value="Rnf-Nqr"/>
    <property type="match status" value="1"/>
</dbReference>
<sequence>MRFLAEFTTLAMTAIFLENVVFSRALGTSRMLNNLKVGKNLIGFGVLLSIMTTLSSIATYFINAFFKEKELKFYYRPFFFVLVITIIYVCVYLAMKKFSPVLYKKYGELLTFSTFNCALLGSVFLSADQNFNLTKTLGFGFGSGIGFTIATLMVYEGKRRLVLSDIPKSFRGFPITLMYLGMVALAMYGLVGHQLPF</sequence>
<dbReference type="InterPro" id="IPR003667">
    <property type="entry name" value="NqrDE/RnfAE"/>
</dbReference>
<evidence type="ECO:0000256" key="7">
    <source>
        <dbReference type="SAM" id="Phobius"/>
    </source>
</evidence>
<accession>A0A1H8B797</accession>
<comment type="subcellular location">
    <subcellularLocation>
        <location evidence="1">Endomembrane system</location>
        <topology evidence="1">Multi-pass membrane protein</topology>
    </subcellularLocation>
</comment>
<evidence type="ECO:0000313" key="9">
    <source>
        <dbReference type="Proteomes" id="UP000199158"/>
    </source>
</evidence>
<feature type="transmembrane region" description="Helical" evidence="7">
    <location>
        <begin position="74"/>
        <end position="94"/>
    </location>
</feature>
<evidence type="ECO:0000256" key="6">
    <source>
        <dbReference type="ARBA" id="ARBA00023136"/>
    </source>
</evidence>
<keyword evidence="9" id="KW-1185">Reference proteome</keyword>
<dbReference type="Proteomes" id="UP000199158">
    <property type="component" value="Unassembled WGS sequence"/>
</dbReference>
<gene>
    <name evidence="8" type="ORF">SAMN05216180_1758</name>
</gene>
<feature type="transmembrane region" description="Helical" evidence="7">
    <location>
        <begin position="41"/>
        <end position="62"/>
    </location>
</feature>
<evidence type="ECO:0000256" key="4">
    <source>
        <dbReference type="ARBA" id="ARBA00022967"/>
    </source>
</evidence>
<keyword evidence="4" id="KW-1278">Translocase</keyword>
<dbReference type="STRING" id="474960.SAMN05216180_1758"/>
<dbReference type="PANTHER" id="PTHR30335">
    <property type="entry name" value="INTEGRAL MEMBRANE PROTEIN OF SOXR-REDUCING COMPLEX"/>
    <property type="match status" value="1"/>
</dbReference>
<evidence type="ECO:0000313" key="8">
    <source>
        <dbReference type="EMBL" id="SEM78801.1"/>
    </source>
</evidence>